<dbReference type="GO" id="GO:0042732">
    <property type="term" value="P:D-xylose metabolic process"/>
    <property type="evidence" value="ECO:0007669"/>
    <property type="project" value="InterPro"/>
</dbReference>
<evidence type="ECO:0000256" key="2">
    <source>
        <dbReference type="ARBA" id="ARBA00022793"/>
    </source>
</evidence>
<dbReference type="PANTHER" id="PTHR43078">
    <property type="entry name" value="UDP-GLUCURONIC ACID DECARBOXYLASE-RELATED"/>
    <property type="match status" value="1"/>
</dbReference>
<sequence>MTASNGVDARHRILVTGGAGFLGSRLVAVLLGQGHSVIVLDNHWTSLQSSLKDLADDPGLTIVQADVTGGIPIEIEPCDQIYHLACPASPVHFATDPLKILDTCYLGTRNVLEKARLWNARVLLASTSEM</sequence>
<evidence type="ECO:0000313" key="7">
    <source>
        <dbReference type="Proteomes" id="UP000660729"/>
    </source>
</evidence>
<name>A0A8H6RTF1_9PEZI</name>
<protein>
    <submittedName>
        <fullName evidence="6">UDP-glucuronic acid decarboxylase 1</fullName>
    </submittedName>
</protein>
<reference evidence="6" key="1">
    <citation type="submission" date="2020-04" db="EMBL/GenBank/DDBJ databases">
        <title>Draft genome resource of the tomato pathogen Pseudocercospora fuligena.</title>
        <authorList>
            <person name="Zaccaron A."/>
        </authorList>
    </citation>
    <scope>NUCLEOTIDE SEQUENCE</scope>
    <source>
        <strain evidence="6">PF001</strain>
    </source>
</reference>
<organism evidence="6 7">
    <name type="scientific">Pseudocercospora fuligena</name>
    <dbReference type="NCBI Taxonomy" id="685502"/>
    <lineage>
        <taxon>Eukaryota</taxon>
        <taxon>Fungi</taxon>
        <taxon>Dikarya</taxon>
        <taxon>Ascomycota</taxon>
        <taxon>Pezizomycotina</taxon>
        <taxon>Dothideomycetes</taxon>
        <taxon>Dothideomycetidae</taxon>
        <taxon>Mycosphaerellales</taxon>
        <taxon>Mycosphaerellaceae</taxon>
        <taxon>Pseudocercospora</taxon>
    </lineage>
</organism>
<keyword evidence="2" id="KW-0210">Decarboxylase</keyword>
<dbReference type="InterPro" id="IPR036291">
    <property type="entry name" value="NAD(P)-bd_dom_sf"/>
</dbReference>
<keyword evidence="3" id="KW-0520">NAD</keyword>
<evidence type="ECO:0000259" key="5">
    <source>
        <dbReference type="Pfam" id="PF01370"/>
    </source>
</evidence>
<keyword evidence="7" id="KW-1185">Reference proteome</keyword>
<dbReference type="Gene3D" id="3.40.50.720">
    <property type="entry name" value="NAD(P)-binding Rossmann-like Domain"/>
    <property type="match status" value="1"/>
</dbReference>
<dbReference type="UniPathway" id="UPA00796">
    <property type="reaction ID" value="UER00771"/>
</dbReference>
<accession>A0A8H6RTF1</accession>
<dbReference type="Proteomes" id="UP000660729">
    <property type="component" value="Unassembled WGS sequence"/>
</dbReference>
<evidence type="ECO:0000256" key="1">
    <source>
        <dbReference type="ARBA" id="ARBA00001911"/>
    </source>
</evidence>
<dbReference type="InterPro" id="IPR001509">
    <property type="entry name" value="Epimerase_deHydtase"/>
</dbReference>
<dbReference type="GO" id="GO:0048040">
    <property type="term" value="F:UDP-glucuronate decarboxylase activity"/>
    <property type="evidence" value="ECO:0007669"/>
    <property type="project" value="TreeGrafter"/>
</dbReference>
<keyword evidence="4" id="KW-0456">Lyase</keyword>
<evidence type="ECO:0000256" key="3">
    <source>
        <dbReference type="ARBA" id="ARBA00023027"/>
    </source>
</evidence>
<dbReference type="SUPFAM" id="SSF51735">
    <property type="entry name" value="NAD(P)-binding Rossmann-fold domains"/>
    <property type="match status" value="1"/>
</dbReference>
<comment type="cofactor">
    <cofactor evidence="1">
        <name>NAD(+)</name>
        <dbReference type="ChEBI" id="CHEBI:57540"/>
    </cofactor>
</comment>
<gene>
    <name evidence="6" type="ORF">HII31_01938</name>
</gene>
<dbReference type="PANTHER" id="PTHR43078:SF6">
    <property type="entry name" value="UDP-GLUCURONIC ACID DECARBOXYLASE 1"/>
    <property type="match status" value="1"/>
</dbReference>
<dbReference type="GO" id="GO:0033320">
    <property type="term" value="P:UDP-D-xylose biosynthetic process"/>
    <property type="evidence" value="ECO:0007669"/>
    <property type="project" value="UniProtKB-UniPathway"/>
</dbReference>
<dbReference type="OrthoDB" id="331544at2759"/>
<dbReference type="InterPro" id="IPR044516">
    <property type="entry name" value="UXS-like"/>
</dbReference>
<comment type="caution">
    <text evidence="6">The sequence shown here is derived from an EMBL/GenBank/DDBJ whole genome shotgun (WGS) entry which is preliminary data.</text>
</comment>
<dbReference type="Pfam" id="PF01370">
    <property type="entry name" value="Epimerase"/>
    <property type="match status" value="1"/>
</dbReference>
<dbReference type="EMBL" id="JABCIY010000024">
    <property type="protein sequence ID" value="KAF7196568.1"/>
    <property type="molecule type" value="Genomic_DNA"/>
</dbReference>
<dbReference type="AlphaFoldDB" id="A0A8H6RTF1"/>
<evidence type="ECO:0000256" key="4">
    <source>
        <dbReference type="ARBA" id="ARBA00023239"/>
    </source>
</evidence>
<proteinExistence type="predicted"/>
<feature type="domain" description="NAD-dependent epimerase/dehydratase" evidence="5">
    <location>
        <begin position="13"/>
        <end position="130"/>
    </location>
</feature>
<dbReference type="GO" id="GO:0005737">
    <property type="term" value="C:cytoplasm"/>
    <property type="evidence" value="ECO:0007669"/>
    <property type="project" value="TreeGrafter"/>
</dbReference>
<evidence type="ECO:0000313" key="6">
    <source>
        <dbReference type="EMBL" id="KAF7196568.1"/>
    </source>
</evidence>
<dbReference type="GO" id="GO:0070403">
    <property type="term" value="F:NAD+ binding"/>
    <property type="evidence" value="ECO:0007669"/>
    <property type="project" value="InterPro"/>
</dbReference>